<sequence>MQNLPKRERSLSGQRNIMHFEANLKIWKTVGLSLRKRADILFLLCILGLPIPAYAFSLSSLSIGTGNDWYTMGLGYNQDDGFSFGSSLEATFDNNLSFQTFIRSYTDRIQSNRRYDEIQIGATYPFLFPAMHNAGIGIVGSAGVVLSGNLGLQTIQNRFHTLIGRDQVTLTYYEDQFKSHPYLALKAQAGYLVSNTLVGIELGTSYTHQWEFLLEANTFVSYGGFLTIRLGYIEKFVEDLYPSQKIQEQRYEGLRLAYVYDGGLFQSSFFSFLGSGASYGSFGLDVLAFKRPKTYTQTDFTFTSGILYNMEGHQNRLVAFSFGPISLETRHTNGPMLNRWEDQNDRMNLGSWQLGYRWEFKSLSAFFTPVVKVSAGLHRFNLQQNYTTTLVEEIRPSIGMEVGLKIGNTHWWVVGNTSYHPRLAVALYYVFNADSITTVEYFKPHTGPWIVMAGIVLDIDHDLS</sequence>
<gene>
    <name evidence="1" type="ORF">MUG09_05770</name>
</gene>
<keyword evidence="2" id="KW-1185">Reference proteome</keyword>
<proteinExistence type="predicted"/>
<evidence type="ECO:0000313" key="1">
    <source>
        <dbReference type="EMBL" id="UOM52783.1"/>
    </source>
</evidence>
<organism evidence="1 2">
    <name type="scientific">Sphaerochaeta associata</name>
    <dbReference type="NCBI Taxonomy" id="1129264"/>
    <lineage>
        <taxon>Bacteria</taxon>
        <taxon>Pseudomonadati</taxon>
        <taxon>Spirochaetota</taxon>
        <taxon>Spirochaetia</taxon>
        <taxon>Spirochaetales</taxon>
        <taxon>Sphaerochaetaceae</taxon>
        <taxon>Sphaerochaeta</taxon>
    </lineage>
</organism>
<name>A0ABY4DH15_9SPIR</name>
<dbReference type="Proteomes" id="UP000829708">
    <property type="component" value="Chromosome"/>
</dbReference>
<dbReference type="RefSeq" id="WP_244775413.1">
    <property type="nucleotide sequence ID" value="NZ_CP094929.1"/>
</dbReference>
<protein>
    <recommendedName>
        <fullName evidence="3">DUF5723 domain-containing protein</fullName>
    </recommendedName>
</protein>
<dbReference type="EMBL" id="CP094929">
    <property type="protein sequence ID" value="UOM52783.1"/>
    <property type="molecule type" value="Genomic_DNA"/>
</dbReference>
<evidence type="ECO:0000313" key="2">
    <source>
        <dbReference type="Proteomes" id="UP000829708"/>
    </source>
</evidence>
<reference evidence="2" key="1">
    <citation type="journal article" date="2024" name="J Bioinform Genom">
        <title>Complete genome sequence of the type strain bacterium Sphaerochaeta associata GLS2t (VKM B-2742)t.</title>
        <authorList>
            <person name="Troshina O.Y."/>
            <person name="Tepeeva A.N."/>
            <person name="Arzamasceva V.O."/>
            <person name="Whitman W.B."/>
            <person name="Varghese N."/>
            <person name="Shapiro N."/>
            <person name="Woyke T."/>
            <person name="Kripides N.C."/>
            <person name="Vasilenko O.V."/>
        </authorList>
    </citation>
    <scope>NUCLEOTIDE SEQUENCE [LARGE SCALE GENOMIC DNA]</scope>
    <source>
        <strain evidence="2">GLS2T</strain>
    </source>
</reference>
<accession>A0ABY4DH15</accession>
<evidence type="ECO:0008006" key="3">
    <source>
        <dbReference type="Google" id="ProtNLM"/>
    </source>
</evidence>